<feature type="transmembrane region" description="Helical" evidence="1">
    <location>
        <begin position="256"/>
        <end position="279"/>
    </location>
</feature>
<proteinExistence type="predicted"/>
<accession>A0A3F2RKU9</accession>
<protein>
    <recommendedName>
        <fullName evidence="2">TRP C-terminal domain-containing protein</fullName>
    </recommendedName>
</protein>
<keyword evidence="1" id="KW-1133">Transmembrane helix</keyword>
<dbReference type="GO" id="GO:0055085">
    <property type="term" value="P:transmembrane transport"/>
    <property type="evidence" value="ECO:0007669"/>
    <property type="project" value="TreeGrafter"/>
</dbReference>
<gene>
    <name evidence="3" type="ORF">BBJ29_002704</name>
    <name evidence="4" type="ORF">BBP00_00006509</name>
</gene>
<dbReference type="AlphaFoldDB" id="A0A3F2RKU9"/>
<dbReference type="Pfam" id="PF06011">
    <property type="entry name" value="TRP"/>
    <property type="match status" value="1"/>
</dbReference>
<feature type="transmembrane region" description="Helical" evidence="1">
    <location>
        <begin position="375"/>
        <end position="394"/>
    </location>
</feature>
<evidence type="ECO:0000313" key="4">
    <source>
        <dbReference type="EMBL" id="RLN59418.1"/>
    </source>
</evidence>
<evidence type="ECO:0000259" key="2">
    <source>
        <dbReference type="Pfam" id="PF06011"/>
    </source>
</evidence>
<evidence type="ECO:0000256" key="1">
    <source>
        <dbReference type="SAM" id="Phobius"/>
    </source>
</evidence>
<sequence>MGTVIPADTSGIDNSEAEALTNQANSLSSSGSNDDDDEALDTTALVMLGDTGSTIVYTDGSTVIKVKKYNRGDGDLQTIENASESNSNTIIGGANRSNLPPGASISLSASAQEVQNALLYASYALGIVITVLLMFFHLLALSKLEWLGGPSGGHNHNGGSGRTSMGWLTPNTWELVVVASYIQNVNSISMLDLTKAPQIVLDFTDSFSFMNLHISSVSTTASSEALRRLQLIILTGIVAYSDRIGIDEVEALRMAFWYFLVVVVIIIFAFMLATGRALYRHHKSLSASAQLRYRVDVGLAVALFSLWVVVGGGLYFAFMRVRAIPINDAFVFKHYAVWGSLYGESKMPFRYFFVVTIVFQILLGVFTGAVSGVPAQLVTLTVTHLLFIVVVLIIRPFATRWALTVVLGMRFVTIVNLMTSFAFLTSSKLSTHWRAIVSQGFVVLNSIVFFMMFTRYVAIFVVTLKRWSEYTHRESLIFSQQSYQIEQQSTMSRADQDLYLLTYDVREHNRYMYNCDDRILPSGTGFVR</sequence>
<evidence type="ECO:0000313" key="3">
    <source>
        <dbReference type="EMBL" id="RLN56889.1"/>
    </source>
</evidence>
<dbReference type="EMBL" id="MBAD02001230">
    <property type="protein sequence ID" value="RLN56889.1"/>
    <property type="molecule type" value="Genomic_DNA"/>
</dbReference>
<dbReference type="InterPro" id="IPR010308">
    <property type="entry name" value="TRP_C"/>
</dbReference>
<feature type="transmembrane region" description="Helical" evidence="1">
    <location>
        <begin position="401"/>
        <end position="424"/>
    </location>
</feature>
<dbReference type="PANTHER" id="PTHR31145:SF6">
    <property type="entry name" value="INTEGRAL MEMBRANE PROTEIN (AFU_ORTHOLOGUE AFUA_7G01610)"/>
    <property type="match status" value="1"/>
</dbReference>
<dbReference type="OrthoDB" id="126730at2759"/>
<reference evidence="5 6" key="1">
    <citation type="submission" date="2018-07" db="EMBL/GenBank/DDBJ databases">
        <title>Genome sequencing of oomycete isolates from Chile give support for New Zealand origin for Phytophthora kernoviae and make available the first Nothophytophthora sp. genome.</title>
        <authorList>
            <person name="Studholme D.J."/>
            <person name="Sanfuentes E."/>
            <person name="Panda P."/>
            <person name="Hill R."/>
            <person name="Sambles C."/>
            <person name="Grant M."/>
            <person name="Williams N.M."/>
            <person name="Mcdougal R.L."/>
        </authorList>
    </citation>
    <scope>NUCLEOTIDE SEQUENCE [LARGE SCALE GENOMIC DNA]</scope>
    <source>
        <strain evidence="4">Chile6</strain>
        <strain evidence="3">Chile7</strain>
    </source>
</reference>
<organism evidence="4 5">
    <name type="scientific">Phytophthora kernoviae</name>
    <dbReference type="NCBI Taxonomy" id="325452"/>
    <lineage>
        <taxon>Eukaryota</taxon>
        <taxon>Sar</taxon>
        <taxon>Stramenopiles</taxon>
        <taxon>Oomycota</taxon>
        <taxon>Peronosporomycetes</taxon>
        <taxon>Peronosporales</taxon>
        <taxon>Peronosporaceae</taxon>
        <taxon>Phytophthora</taxon>
    </lineage>
</organism>
<feature type="domain" description="TRP C-terminal" evidence="2">
    <location>
        <begin position="299"/>
        <end position="464"/>
    </location>
</feature>
<dbReference type="InterPro" id="IPR040241">
    <property type="entry name" value="TRP_Flc/Pkd2-like"/>
</dbReference>
<dbReference type="GO" id="GO:0016020">
    <property type="term" value="C:membrane"/>
    <property type="evidence" value="ECO:0007669"/>
    <property type="project" value="TreeGrafter"/>
</dbReference>
<keyword evidence="1" id="KW-0812">Transmembrane</keyword>
<feature type="transmembrane region" description="Helical" evidence="1">
    <location>
        <begin position="436"/>
        <end position="464"/>
    </location>
</feature>
<comment type="caution">
    <text evidence="4">The sequence shown here is derived from an EMBL/GenBank/DDBJ whole genome shotgun (WGS) entry which is preliminary data.</text>
</comment>
<feature type="transmembrane region" description="Helical" evidence="1">
    <location>
        <begin position="351"/>
        <end position="369"/>
    </location>
</feature>
<evidence type="ECO:0000313" key="5">
    <source>
        <dbReference type="Proteomes" id="UP000277300"/>
    </source>
</evidence>
<dbReference type="Proteomes" id="UP000277300">
    <property type="component" value="Unassembled WGS sequence"/>
</dbReference>
<evidence type="ECO:0000313" key="6">
    <source>
        <dbReference type="Proteomes" id="UP000284657"/>
    </source>
</evidence>
<dbReference type="Proteomes" id="UP000284657">
    <property type="component" value="Unassembled WGS sequence"/>
</dbReference>
<dbReference type="EMBL" id="MBDO02000224">
    <property type="protein sequence ID" value="RLN59418.1"/>
    <property type="molecule type" value="Genomic_DNA"/>
</dbReference>
<feature type="transmembrane region" description="Helical" evidence="1">
    <location>
        <begin position="299"/>
        <end position="318"/>
    </location>
</feature>
<keyword evidence="1" id="KW-0472">Membrane</keyword>
<dbReference type="PANTHER" id="PTHR31145">
    <property type="entry name" value="INTEGRAL MEMBRANE PROTEIN (AFU_ORTHOLOGUE AFUA_7G01610)"/>
    <property type="match status" value="1"/>
</dbReference>
<feature type="transmembrane region" description="Helical" evidence="1">
    <location>
        <begin position="117"/>
        <end position="141"/>
    </location>
</feature>
<name>A0A3F2RKU9_9STRA</name>